<gene>
    <name evidence="1" type="ORF">HLV38_06415</name>
</gene>
<evidence type="ECO:0000313" key="1">
    <source>
        <dbReference type="EMBL" id="QKF07781.1"/>
    </source>
</evidence>
<organism evidence="1 2">
    <name type="scientific">Berryella wangjianweii</name>
    <dbReference type="NCBI Taxonomy" id="2734634"/>
    <lineage>
        <taxon>Bacteria</taxon>
        <taxon>Bacillati</taxon>
        <taxon>Actinomycetota</taxon>
        <taxon>Coriobacteriia</taxon>
        <taxon>Eggerthellales</taxon>
        <taxon>Eggerthellaceae</taxon>
        <taxon>Berryella</taxon>
    </lineage>
</organism>
<evidence type="ECO:0000313" key="2">
    <source>
        <dbReference type="Proteomes" id="UP000503297"/>
    </source>
</evidence>
<dbReference type="EMBL" id="CP053716">
    <property type="protein sequence ID" value="QKF07781.1"/>
    <property type="molecule type" value="Genomic_DNA"/>
</dbReference>
<name>A0A6M8J3R2_9ACTN</name>
<accession>A0A6M8J3R2</accession>
<dbReference type="RefSeq" id="WP_172166367.1">
    <property type="nucleotide sequence ID" value="NZ_CP053716.1"/>
</dbReference>
<proteinExistence type="predicted"/>
<dbReference type="KEGG" id="bwa:HLV38_06415"/>
<keyword evidence="2" id="KW-1185">Reference proteome</keyword>
<dbReference type="Proteomes" id="UP000503297">
    <property type="component" value="Chromosome"/>
</dbReference>
<dbReference type="AlphaFoldDB" id="A0A6M8J3R2"/>
<reference evidence="2" key="1">
    <citation type="submission" date="2020-05" db="EMBL/GenBank/DDBJ databases">
        <title>Novel species in genus Nocardioides.</title>
        <authorList>
            <person name="Zhang G."/>
        </authorList>
    </citation>
    <scope>NUCLEOTIDE SEQUENCE [LARGE SCALE GENOMIC DNA]</scope>
    <source>
        <strain evidence="2">zg-1050</strain>
    </source>
</reference>
<sequence>MMRCWERRGCDEEWMSRCPHNLGNDVCPTECFNVDCFLPTHVVATDFALLLNPDLEYSAAVKECCRWCEHFLTHGPRKGEGAGDPTAMRESMRFLI</sequence>
<protein>
    <submittedName>
        <fullName evidence="1">Uncharacterized protein</fullName>
    </submittedName>
</protein>